<keyword evidence="7" id="KW-0862">Zinc</keyword>
<evidence type="ECO:0000259" key="13">
    <source>
        <dbReference type="Pfam" id="PF08291"/>
    </source>
</evidence>
<organism evidence="14 15">
    <name type="scientific">Paracoccus fistulariae</name>
    <dbReference type="NCBI Taxonomy" id="658446"/>
    <lineage>
        <taxon>Bacteria</taxon>
        <taxon>Pseudomonadati</taxon>
        <taxon>Pseudomonadota</taxon>
        <taxon>Alphaproteobacteria</taxon>
        <taxon>Rhodobacterales</taxon>
        <taxon>Paracoccaceae</taxon>
        <taxon>Paracoccus</taxon>
    </lineage>
</organism>
<evidence type="ECO:0000256" key="8">
    <source>
        <dbReference type="ARBA" id="ARBA00023049"/>
    </source>
</evidence>
<dbReference type="PANTHER" id="PTHR37425">
    <property type="match status" value="1"/>
</dbReference>
<dbReference type="SUPFAM" id="SSF55166">
    <property type="entry name" value="Hedgehog/DD-peptidase"/>
    <property type="match status" value="1"/>
</dbReference>
<keyword evidence="12" id="KW-1133">Transmembrane helix</keyword>
<dbReference type="InterPro" id="IPR013230">
    <property type="entry name" value="Peptidase_M15A_C"/>
</dbReference>
<dbReference type="EMBL" id="CP067136">
    <property type="protein sequence ID" value="WCR08848.1"/>
    <property type="molecule type" value="Genomic_DNA"/>
</dbReference>
<feature type="transmembrane region" description="Helical" evidence="12">
    <location>
        <begin position="194"/>
        <end position="214"/>
    </location>
</feature>
<proteinExistence type="inferred from homology"/>
<keyword evidence="6" id="KW-0378">Hydrolase</keyword>
<keyword evidence="8" id="KW-0482">Metalloprotease</keyword>
<keyword evidence="5" id="KW-0732">Signal</keyword>
<dbReference type="Pfam" id="PF08291">
    <property type="entry name" value="Peptidase_M15_3"/>
    <property type="match status" value="1"/>
</dbReference>
<evidence type="ECO:0000256" key="6">
    <source>
        <dbReference type="ARBA" id="ARBA00022801"/>
    </source>
</evidence>
<comment type="cofactor">
    <cofactor evidence="1">
        <name>Zn(2+)</name>
        <dbReference type="ChEBI" id="CHEBI:29105"/>
    </cofactor>
</comment>
<gene>
    <name evidence="14" type="ORF">JHX87_08685</name>
</gene>
<comment type="pathway">
    <text evidence="2">Cell wall biogenesis; cell wall polysaccharide biosynthesis.</text>
</comment>
<evidence type="ECO:0000256" key="10">
    <source>
        <dbReference type="ARBA" id="ARBA00093448"/>
    </source>
</evidence>
<protein>
    <recommendedName>
        <fullName evidence="11">Murein endopeptidase K</fullName>
    </recommendedName>
</protein>
<evidence type="ECO:0000256" key="12">
    <source>
        <dbReference type="SAM" id="Phobius"/>
    </source>
</evidence>
<evidence type="ECO:0000256" key="1">
    <source>
        <dbReference type="ARBA" id="ARBA00001947"/>
    </source>
</evidence>
<dbReference type="Proteomes" id="UP001219349">
    <property type="component" value="Chromosome"/>
</dbReference>
<dbReference type="Gene3D" id="3.30.1380.10">
    <property type="match status" value="1"/>
</dbReference>
<evidence type="ECO:0000256" key="2">
    <source>
        <dbReference type="ARBA" id="ARBA00004776"/>
    </source>
</evidence>
<keyword evidence="12" id="KW-0812">Transmembrane</keyword>
<sequence length="222" mass="24290">MSFYQHWRNVPATAWRWPDFSPAEIACRGTGRLLVNEQALDRLQALRRALDRPMIVNSAYRSPEHNARVGGATKSLHLSGAGFDISMANHDPEGFIAAAREAGFTGIGTYPRSNFIHIDTGPARVWGEPFPDRVSRFAPDRPPAREKLADSRTLKGGGTAGIATVGAAGIEVLQDGIAETQGAVQALVPWLDTFRWVFIALALAGIAVTIYARLDDWKRGRR</sequence>
<keyword evidence="12" id="KW-0472">Membrane</keyword>
<keyword evidence="3" id="KW-0645">Protease</keyword>
<evidence type="ECO:0000256" key="11">
    <source>
        <dbReference type="ARBA" id="ARBA00093666"/>
    </source>
</evidence>
<evidence type="ECO:0000313" key="15">
    <source>
        <dbReference type="Proteomes" id="UP001219349"/>
    </source>
</evidence>
<evidence type="ECO:0000313" key="14">
    <source>
        <dbReference type="EMBL" id="WCR08848.1"/>
    </source>
</evidence>
<dbReference type="RefSeq" id="WP_271886800.1">
    <property type="nucleotide sequence ID" value="NZ_CP067136.1"/>
</dbReference>
<dbReference type="InterPro" id="IPR009045">
    <property type="entry name" value="Zn_M74/Hedgehog-like"/>
</dbReference>
<feature type="domain" description="Peptidase M15A C-terminal" evidence="13">
    <location>
        <begin position="20"/>
        <end position="119"/>
    </location>
</feature>
<keyword evidence="4" id="KW-0479">Metal-binding</keyword>
<dbReference type="InterPro" id="IPR010275">
    <property type="entry name" value="MepK"/>
</dbReference>
<name>A0ABY7SPD1_9RHOB</name>
<comment type="similarity">
    <text evidence="10">Belongs to the peptidase M15 family.</text>
</comment>
<evidence type="ECO:0000256" key="9">
    <source>
        <dbReference type="ARBA" id="ARBA00023316"/>
    </source>
</evidence>
<accession>A0ABY7SPD1</accession>
<evidence type="ECO:0000256" key="7">
    <source>
        <dbReference type="ARBA" id="ARBA00022833"/>
    </source>
</evidence>
<reference evidence="14 15" key="1">
    <citation type="submission" date="2021-01" db="EMBL/GenBank/DDBJ databases">
        <title>Biogeographic distribution of Paracoccus.</title>
        <authorList>
            <person name="Hollensteiner J."/>
            <person name="Leineberger J."/>
            <person name="Brinkhoff T."/>
            <person name="Daniel R."/>
        </authorList>
    </citation>
    <scope>NUCLEOTIDE SEQUENCE [LARGE SCALE GENOMIC DNA]</scope>
    <source>
        <strain evidence="14 15">KCTC 22803</strain>
    </source>
</reference>
<evidence type="ECO:0000256" key="3">
    <source>
        <dbReference type="ARBA" id="ARBA00022670"/>
    </source>
</evidence>
<keyword evidence="15" id="KW-1185">Reference proteome</keyword>
<keyword evidence="9" id="KW-0961">Cell wall biogenesis/degradation</keyword>
<evidence type="ECO:0000256" key="4">
    <source>
        <dbReference type="ARBA" id="ARBA00022723"/>
    </source>
</evidence>
<evidence type="ECO:0000256" key="5">
    <source>
        <dbReference type="ARBA" id="ARBA00022729"/>
    </source>
</evidence>
<dbReference type="PANTHER" id="PTHR37425:SF1">
    <property type="entry name" value="OUTER MEMBRANE PROTEIN"/>
    <property type="match status" value="1"/>
</dbReference>